<sequence length="164" mass="18904">MEESALAVVGVVPNSVNVDELFDERSSLLQVLKKLKPKWTLLPKQETPNTHDKWQEIFEAFSTSNVSFTNIFKIVELFIFCLPGTSALTERIFSMMNFIWTAERERLSLPLKELVNIKANSVMSCSEFHDKIKNDKPLLRKIMSSEKYERRTDEEHPIPGPSTD</sequence>
<feature type="region of interest" description="Disordered" evidence="1">
    <location>
        <begin position="144"/>
        <end position="164"/>
    </location>
</feature>
<evidence type="ECO:0000256" key="1">
    <source>
        <dbReference type="SAM" id="MobiDB-lite"/>
    </source>
</evidence>
<organism evidence="2">
    <name type="scientific">Diabrotica virgifera virgifera</name>
    <name type="common">western corn rootworm</name>
    <dbReference type="NCBI Taxonomy" id="50390"/>
    <lineage>
        <taxon>Eukaryota</taxon>
        <taxon>Metazoa</taxon>
        <taxon>Ecdysozoa</taxon>
        <taxon>Arthropoda</taxon>
        <taxon>Hexapoda</taxon>
        <taxon>Insecta</taxon>
        <taxon>Pterygota</taxon>
        <taxon>Neoptera</taxon>
        <taxon>Endopterygota</taxon>
        <taxon>Coleoptera</taxon>
        <taxon>Polyphaga</taxon>
        <taxon>Cucujiformia</taxon>
        <taxon>Chrysomeloidea</taxon>
        <taxon>Chrysomelidae</taxon>
        <taxon>Galerucinae</taxon>
        <taxon>Diabroticina</taxon>
        <taxon>Diabroticites</taxon>
        <taxon>Diabrotica</taxon>
    </lineage>
</organism>
<evidence type="ECO:0000313" key="2">
    <source>
        <dbReference type="RefSeq" id="XP_028141038.1"/>
    </source>
</evidence>
<proteinExistence type="predicted"/>
<reference evidence="2" key="1">
    <citation type="submission" date="2025-08" db="UniProtKB">
        <authorList>
            <consortium name="RefSeq"/>
        </authorList>
    </citation>
    <scope>IDENTIFICATION</scope>
    <source>
        <tissue evidence="2">Whole insect</tissue>
    </source>
</reference>
<dbReference type="InParanoid" id="A0A6P7G872"/>
<protein>
    <submittedName>
        <fullName evidence="2">Uncharacterized protein LOC114335078</fullName>
    </submittedName>
</protein>
<gene>
    <name evidence="2" type="primary">LOC114335078</name>
</gene>
<dbReference type="RefSeq" id="XP_028141038.1">
    <property type="nucleotide sequence ID" value="XM_028285237.1"/>
</dbReference>
<accession>A0A6P7G872</accession>
<name>A0A6P7G872_DIAVI</name>
<feature type="compositionally biased region" description="Basic and acidic residues" evidence="1">
    <location>
        <begin position="144"/>
        <end position="157"/>
    </location>
</feature>
<dbReference type="AlphaFoldDB" id="A0A6P7G872"/>